<feature type="compositionally biased region" description="Low complexity" evidence="1">
    <location>
        <begin position="223"/>
        <end position="233"/>
    </location>
</feature>
<proteinExistence type="predicted"/>
<dbReference type="AlphaFoldDB" id="A0AA38MSH4"/>
<gene>
    <name evidence="2" type="ORF">Zmor_001242</name>
</gene>
<dbReference type="EMBL" id="JALNTZ010000001">
    <property type="protein sequence ID" value="KAJ3665767.1"/>
    <property type="molecule type" value="Genomic_DNA"/>
</dbReference>
<comment type="caution">
    <text evidence="2">The sequence shown here is derived from an EMBL/GenBank/DDBJ whole genome shotgun (WGS) entry which is preliminary data.</text>
</comment>
<organism evidence="2 3">
    <name type="scientific">Zophobas morio</name>
    <dbReference type="NCBI Taxonomy" id="2755281"/>
    <lineage>
        <taxon>Eukaryota</taxon>
        <taxon>Metazoa</taxon>
        <taxon>Ecdysozoa</taxon>
        <taxon>Arthropoda</taxon>
        <taxon>Hexapoda</taxon>
        <taxon>Insecta</taxon>
        <taxon>Pterygota</taxon>
        <taxon>Neoptera</taxon>
        <taxon>Endopterygota</taxon>
        <taxon>Coleoptera</taxon>
        <taxon>Polyphaga</taxon>
        <taxon>Cucujiformia</taxon>
        <taxon>Tenebrionidae</taxon>
        <taxon>Zophobas</taxon>
    </lineage>
</organism>
<evidence type="ECO:0000313" key="2">
    <source>
        <dbReference type="EMBL" id="KAJ3665767.1"/>
    </source>
</evidence>
<reference evidence="2" key="1">
    <citation type="journal article" date="2023" name="G3 (Bethesda)">
        <title>Whole genome assemblies of Zophobas morio and Tenebrio molitor.</title>
        <authorList>
            <person name="Kaur S."/>
            <person name="Stinson S.A."/>
            <person name="diCenzo G.C."/>
        </authorList>
    </citation>
    <scope>NUCLEOTIDE SEQUENCE</scope>
    <source>
        <strain evidence="2">QUZm001</strain>
    </source>
</reference>
<protein>
    <submittedName>
        <fullName evidence="2">Uncharacterized protein</fullName>
    </submittedName>
</protein>
<sequence>METAEGLFAKRYDNKENTCENPSASNIIVNVRSPAKKKLYHLIQPYQKNFYNQKPCDEPIDLTRGPNRNIKIEEPEVTPSKLFIKPRGRRPKLFCQNSIPDHNQLQGFFKDVIELQATETKQAEILKAAKSLFSKRTRTLYHWMYPNTPKQQIKMAVANSWDNLGVQEKQFYISQVLVRFGFPQCSLMVNPQLGGIKELPPLPDTMNGNNYSARELQTALSSISGAATGSSTGESKRRQGRPPGSKNKKNKNELLTYKLTKDFQDDPELSKELEKFAISFDCFK</sequence>
<evidence type="ECO:0000313" key="3">
    <source>
        <dbReference type="Proteomes" id="UP001168821"/>
    </source>
</evidence>
<evidence type="ECO:0000256" key="1">
    <source>
        <dbReference type="SAM" id="MobiDB-lite"/>
    </source>
</evidence>
<keyword evidence="3" id="KW-1185">Reference proteome</keyword>
<dbReference type="Proteomes" id="UP001168821">
    <property type="component" value="Unassembled WGS sequence"/>
</dbReference>
<feature type="region of interest" description="Disordered" evidence="1">
    <location>
        <begin position="223"/>
        <end position="253"/>
    </location>
</feature>
<name>A0AA38MSH4_9CUCU</name>
<accession>A0AA38MSH4</accession>